<feature type="compositionally biased region" description="Low complexity" evidence="1">
    <location>
        <begin position="27"/>
        <end position="39"/>
    </location>
</feature>
<comment type="caution">
    <text evidence="3">The sequence shown here is derived from an EMBL/GenBank/DDBJ whole genome shotgun (WGS) entry which is preliminary data.</text>
</comment>
<evidence type="ECO:0000256" key="1">
    <source>
        <dbReference type="SAM" id="MobiDB-lite"/>
    </source>
</evidence>
<feature type="chain" id="PRO_5020423733" description="Pentapeptide MXKDX repeat protein" evidence="2">
    <location>
        <begin position="23"/>
        <end position="77"/>
    </location>
</feature>
<dbReference type="InterPro" id="IPR014299">
    <property type="entry name" value="Penta_MxKDx"/>
</dbReference>
<dbReference type="EMBL" id="MWML01000095">
    <property type="protein sequence ID" value="TCG06716.1"/>
    <property type="molecule type" value="Genomic_DNA"/>
</dbReference>
<feature type="region of interest" description="Disordered" evidence="1">
    <location>
        <begin position="27"/>
        <end position="77"/>
    </location>
</feature>
<gene>
    <name evidence="3" type="ORF">BZM27_24520</name>
</gene>
<keyword evidence="2" id="KW-0732">Signal</keyword>
<proteinExistence type="predicted"/>
<evidence type="ECO:0008006" key="5">
    <source>
        <dbReference type="Google" id="ProtNLM"/>
    </source>
</evidence>
<evidence type="ECO:0000313" key="3">
    <source>
        <dbReference type="EMBL" id="TCG06716.1"/>
    </source>
</evidence>
<protein>
    <recommendedName>
        <fullName evidence="5">Pentapeptide MXKDX repeat protein</fullName>
    </recommendedName>
</protein>
<evidence type="ECO:0000256" key="2">
    <source>
        <dbReference type="SAM" id="SignalP"/>
    </source>
</evidence>
<accession>A0A4R0X8X4</accession>
<dbReference type="NCBIfam" id="TIGR02953">
    <property type="entry name" value="penta_MxKDx"/>
    <property type="match status" value="1"/>
</dbReference>
<organism evidence="3 4">
    <name type="scientific">Paraburkholderia steynii</name>
    <dbReference type="NCBI Taxonomy" id="1245441"/>
    <lineage>
        <taxon>Bacteria</taxon>
        <taxon>Pseudomonadati</taxon>
        <taxon>Pseudomonadota</taxon>
        <taxon>Betaproteobacteria</taxon>
        <taxon>Burkholderiales</taxon>
        <taxon>Burkholderiaceae</taxon>
        <taxon>Paraburkholderia</taxon>
    </lineage>
</organism>
<feature type="signal peptide" evidence="2">
    <location>
        <begin position="1"/>
        <end position="22"/>
    </location>
</feature>
<dbReference type="AlphaFoldDB" id="A0A4R0X8X4"/>
<keyword evidence="4" id="KW-1185">Reference proteome</keyword>
<evidence type="ECO:0000313" key="4">
    <source>
        <dbReference type="Proteomes" id="UP000294200"/>
    </source>
</evidence>
<dbReference type="Proteomes" id="UP000294200">
    <property type="component" value="Unassembled WGS sequence"/>
</dbReference>
<reference evidence="3 4" key="1">
    <citation type="submission" date="2017-02" db="EMBL/GenBank/DDBJ databases">
        <title>Paraburkholderia sophoroidis sp. nov. and Paraburkholderia steynii sp. nov. rhizobial symbionts of the fynbos legume Hypocalyptus sophoroides.</title>
        <authorList>
            <person name="Steenkamp E.T."/>
            <person name="Beukes C.W."/>
            <person name="Van Zyl E."/>
            <person name="Avontuur J."/>
            <person name="Chan W.Y."/>
            <person name="Hassen A."/>
            <person name="Palmer M."/>
            <person name="Mthombeni L."/>
            <person name="Phalane F."/>
            <person name="Sereme K."/>
            <person name="Venter S.N."/>
        </authorList>
    </citation>
    <scope>NUCLEOTIDE SEQUENCE [LARGE SCALE GENOMIC DNA]</scope>
    <source>
        <strain evidence="3 4">HC1.1ba</strain>
    </source>
</reference>
<name>A0A4R0X8X4_9BURK</name>
<sequence>MKKVIVAALAAAFTFATTAAFAQASGAMSSGEMASGTMAKEPMSKDTMKKDKTKHGKMKKDSGATGMKPEASGTMGQ</sequence>